<evidence type="ECO:0000313" key="2">
    <source>
        <dbReference type="Proteomes" id="UP000799755"/>
    </source>
</evidence>
<protein>
    <submittedName>
        <fullName evidence="1">Uncharacterized protein</fullName>
    </submittedName>
</protein>
<comment type="caution">
    <text evidence="1">The sequence shown here is derived from an EMBL/GenBank/DDBJ whole genome shotgun (WGS) entry which is preliminary data.</text>
</comment>
<feature type="non-terminal residue" evidence="1">
    <location>
        <position position="1"/>
    </location>
</feature>
<organism evidence="1 2">
    <name type="scientific">Lindgomyces ingoldianus</name>
    <dbReference type="NCBI Taxonomy" id="673940"/>
    <lineage>
        <taxon>Eukaryota</taxon>
        <taxon>Fungi</taxon>
        <taxon>Dikarya</taxon>
        <taxon>Ascomycota</taxon>
        <taxon>Pezizomycotina</taxon>
        <taxon>Dothideomycetes</taxon>
        <taxon>Pleosporomycetidae</taxon>
        <taxon>Pleosporales</taxon>
        <taxon>Lindgomycetaceae</taxon>
        <taxon>Lindgomyces</taxon>
    </lineage>
</organism>
<accession>A0ACB6QUA6</accession>
<feature type="non-terminal residue" evidence="1">
    <location>
        <position position="125"/>
    </location>
</feature>
<proteinExistence type="predicted"/>
<dbReference type="EMBL" id="MU003507">
    <property type="protein sequence ID" value="KAF2470598.1"/>
    <property type="molecule type" value="Genomic_DNA"/>
</dbReference>
<name>A0ACB6QUA6_9PLEO</name>
<sequence length="125" mass="14163">PGSQTRYSFSEGFRAKNQTTILNYTSILTDFGIKHLYRQTNISSPLISVYTDESHARNVALAFSRKYGAGCMVVGIDTGHLARGPVFRAADLLKDREVTPEQSWLHYSEYLVMYRIPAQAIREET</sequence>
<reference evidence="1" key="1">
    <citation type="journal article" date="2020" name="Stud. Mycol.">
        <title>101 Dothideomycetes genomes: a test case for predicting lifestyles and emergence of pathogens.</title>
        <authorList>
            <person name="Haridas S."/>
            <person name="Albert R."/>
            <person name="Binder M."/>
            <person name="Bloem J."/>
            <person name="Labutti K."/>
            <person name="Salamov A."/>
            <person name="Andreopoulos B."/>
            <person name="Baker S."/>
            <person name="Barry K."/>
            <person name="Bills G."/>
            <person name="Bluhm B."/>
            <person name="Cannon C."/>
            <person name="Castanera R."/>
            <person name="Culley D."/>
            <person name="Daum C."/>
            <person name="Ezra D."/>
            <person name="Gonzalez J."/>
            <person name="Henrissat B."/>
            <person name="Kuo A."/>
            <person name="Liang C."/>
            <person name="Lipzen A."/>
            <person name="Lutzoni F."/>
            <person name="Magnuson J."/>
            <person name="Mondo S."/>
            <person name="Nolan M."/>
            <person name="Ohm R."/>
            <person name="Pangilinan J."/>
            <person name="Park H.-J."/>
            <person name="Ramirez L."/>
            <person name="Alfaro M."/>
            <person name="Sun H."/>
            <person name="Tritt A."/>
            <person name="Yoshinaga Y."/>
            <person name="Zwiers L.-H."/>
            <person name="Turgeon B."/>
            <person name="Goodwin S."/>
            <person name="Spatafora J."/>
            <person name="Crous P."/>
            <person name="Grigoriev I."/>
        </authorList>
    </citation>
    <scope>NUCLEOTIDE SEQUENCE</scope>
    <source>
        <strain evidence="1">ATCC 200398</strain>
    </source>
</reference>
<gene>
    <name evidence="1" type="ORF">BDR25DRAFT_198431</name>
</gene>
<keyword evidence="2" id="KW-1185">Reference proteome</keyword>
<evidence type="ECO:0000313" key="1">
    <source>
        <dbReference type="EMBL" id="KAF2470598.1"/>
    </source>
</evidence>
<dbReference type="Proteomes" id="UP000799755">
    <property type="component" value="Unassembled WGS sequence"/>
</dbReference>